<evidence type="ECO:0000256" key="2">
    <source>
        <dbReference type="ARBA" id="ARBA00022527"/>
    </source>
</evidence>
<dbReference type="PANTHER" id="PTHR47634:SF9">
    <property type="entry name" value="PROTEIN KINASE DOMAIN-CONTAINING PROTEIN-RELATED"/>
    <property type="match status" value="1"/>
</dbReference>
<dbReference type="Gene3D" id="1.10.510.10">
    <property type="entry name" value="Transferase(Phosphotransferase) domain 1"/>
    <property type="match status" value="1"/>
</dbReference>
<feature type="domain" description="Protein kinase" evidence="9">
    <location>
        <begin position="37"/>
        <end position="408"/>
    </location>
</feature>
<dbReference type="Pfam" id="PF00069">
    <property type="entry name" value="Pkinase"/>
    <property type="match status" value="2"/>
</dbReference>
<dbReference type="GO" id="GO:0050684">
    <property type="term" value="P:regulation of mRNA processing"/>
    <property type="evidence" value="ECO:0007669"/>
    <property type="project" value="TreeGrafter"/>
</dbReference>
<accession>A0AAN6RZR6</accession>
<dbReference type="EMBL" id="MU853986">
    <property type="protein sequence ID" value="KAK3934476.1"/>
    <property type="molecule type" value="Genomic_DNA"/>
</dbReference>
<dbReference type="InterPro" id="IPR051334">
    <property type="entry name" value="SRPK"/>
</dbReference>
<evidence type="ECO:0000259" key="9">
    <source>
        <dbReference type="PROSITE" id="PS50011"/>
    </source>
</evidence>
<gene>
    <name evidence="10" type="ORF">QBC46DRAFT_462593</name>
</gene>
<organism evidence="10 11">
    <name type="scientific">Diplogelasinospora grovesii</name>
    <dbReference type="NCBI Taxonomy" id="303347"/>
    <lineage>
        <taxon>Eukaryota</taxon>
        <taxon>Fungi</taxon>
        <taxon>Dikarya</taxon>
        <taxon>Ascomycota</taxon>
        <taxon>Pezizomycotina</taxon>
        <taxon>Sordariomycetes</taxon>
        <taxon>Sordariomycetidae</taxon>
        <taxon>Sordariales</taxon>
        <taxon>Diplogelasinosporaceae</taxon>
        <taxon>Diplogelasinospora</taxon>
    </lineage>
</organism>
<proteinExistence type="predicted"/>
<dbReference type="GO" id="GO:0004674">
    <property type="term" value="F:protein serine/threonine kinase activity"/>
    <property type="evidence" value="ECO:0007669"/>
    <property type="project" value="UniProtKB-KW"/>
</dbReference>
<keyword evidence="5 10" id="KW-0418">Kinase</keyword>
<dbReference type="GO" id="GO:0005524">
    <property type="term" value="F:ATP binding"/>
    <property type="evidence" value="ECO:0007669"/>
    <property type="project" value="UniProtKB-KW"/>
</dbReference>
<dbReference type="GO" id="GO:0000245">
    <property type="term" value="P:spliceosomal complex assembly"/>
    <property type="evidence" value="ECO:0007669"/>
    <property type="project" value="TreeGrafter"/>
</dbReference>
<evidence type="ECO:0000256" key="6">
    <source>
        <dbReference type="ARBA" id="ARBA00022840"/>
    </source>
</evidence>
<dbReference type="PANTHER" id="PTHR47634">
    <property type="entry name" value="PROTEIN KINASE DOMAIN-CONTAINING PROTEIN-RELATED"/>
    <property type="match status" value="1"/>
</dbReference>
<evidence type="ECO:0000313" key="11">
    <source>
        <dbReference type="Proteomes" id="UP001303473"/>
    </source>
</evidence>
<name>A0AAN6RZR6_9PEZI</name>
<evidence type="ECO:0000256" key="1">
    <source>
        <dbReference type="ARBA" id="ARBA00012513"/>
    </source>
</evidence>
<reference evidence="11" key="1">
    <citation type="journal article" date="2023" name="Mol. Phylogenet. Evol.">
        <title>Genome-scale phylogeny and comparative genomics of the fungal order Sordariales.</title>
        <authorList>
            <person name="Hensen N."/>
            <person name="Bonometti L."/>
            <person name="Westerberg I."/>
            <person name="Brannstrom I.O."/>
            <person name="Guillou S."/>
            <person name="Cros-Aarteil S."/>
            <person name="Calhoun S."/>
            <person name="Haridas S."/>
            <person name="Kuo A."/>
            <person name="Mondo S."/>
            <person name="Pangilinan J."/>
            <person name="Riley R."/>
            <person name="LaButti K."/>
            <person name="Andreopoulos B."/>
            <person name="Lipzen A."/>
            <person name="Chen C."/>
            <person name="Yan M."/>
            <person name="Daum C."/>
            <person name="Ng V."/>
            <person name="Clum A."/>
            <person name="Steindorff A."/>
            <person name="Ohm R.A."/>
            <person name="Martin F."/>
            <person name="Silar P."/>
            <person name="Natvig D.O."/>
            <person name="Lalanne C."/>
            <person name="Gautier V."/>
            <person name="Ament-Velasquez S.L."/>
            <person name="Kruys A."/>
            <person name="Hutchinson M.I."/>
            <person name="Powell A.J."/>
            <person name="Barry K."/>
            <person name="Miller A.N."/>
            <person name="Grigoriev I.V."/>
            <person name="Debuchy R."/>
            <person name="Gladieux P."/>
            <person name="Hiltunen Thoren M."/>
            <person name="Johannesson H."/>
        </authorList>
    </citation>
    <scope>NUCLEOTIDE SEQUENCE [LARGE SCALE GENOMIC DNA]</scope>
    <source>
        <strain evidence="11">CBS 340.73</strain>
    </source>
</reference>
<dbReference type="AlphaFoldDB" id="A0AAN6RZR6"/>
<evidence type="ECO:0000256" key="4">
    <source>
        <dbReference type="ARBA" id="ARBA00022741"/>
    </source>
</evidence>
<evidence type="ECO:0000256" key="3">
    <source>
        <dbReference type="ARBA" id="ARBA00022679"/>
    </source>
</evidence>
<dbReference type="SMART" id="SM00220">
    <property type="entry name" value="S_TKc"/>
    <property type="match status" value="1"/>
</dbReference>
<comment type="catalytic activity">
    <reaction evidence="8">
        <text>L-seryl-[protein] + ATP = O-phospho-L-seryl-[protein] + ADP + H(+)</text>
        <dbReference type="Rhea" id="RHEA:17989"/>
        <dbReference type="Rhea" id="RHEA-COMP:9863"/>
        <dbReference type="Rhea" id="RHEA-COMP:11604"/>
        <dbReference type="ChEBI" id="CHEBI:15378"/>
        <dbReference type="ChEBI" id="CHEBI:29999"/>
        <dbReference type="ChEBI" id="CHEBI:30616"/>
        <dbReference type="ChEBI" id="CHEBI:83421"/>
        <dbReference type="ChEBI" id="CHEBI:456216"/>
        <dbReference type="EC" id="2.7.11.1"/>
    </reaction>
</comment>
<keyword evidence="11" id="KW-1185">Reference proteome</keyword>
<keyword evidence="6" id="KW-0067">ATP-binding</keyword>
<keyword evidence="2" id="KW-0723">Serine/threonine-protein kinase</keyword>
<dbReference type="SUPFAM" id="SSF56112">
    <property type="entry name" value="Protein kinase-like (PK-like)"/>
    <property type="match status" value="1"/>
</dbReference>
<sequence>MDPSQYKVGIPGELWDNYRPGGFHPVHIKDLLKDGRYKIINKLGAGSSSTVWLARDNHNQCNVSVKIVLARESDEACGGNHQLQIMRHITENGDPNHPGRKHVSHLLDSFYHEGPNGRHLCIVQELIGPDLEFVTMELRFELNRDHRRRVSAQLLLAVDYLHSCGVVHGDIHKGNVLFRLADIDRSTLRGIQRQVSSPNKAPIVRKDGLPLEKGMLQYTVVNLLYDGDMYDPQYLNQVQLVDFGKSFFISTPPKLHRTPPWSYRSPEQVFRHTLTEAIDIWSLGCITYQLITTDFLFGWMFQEPKKPEVLIRRFQRILGDVPEEWIREALESGVLKKEPHDKDIDLFQPLEAQLLDSGFGFEADDPERPIPPLHKRNFDLLLNYIQKTLVVNAEQRATSEDLLADPWVTGANQGRVA</sequence>
<evidence type="ECO:0000256" key="8">
    <source>
        <dbReference type="ARBA" id="ARBA00048679"/>
    </source>
</evidence>
<dbReference type="EC" id="2.7.11.1" evidence="1"/>
<dbReference type="InterPro" id="IPR000719">
    <property type="entry name" value="Prot_kinase_dom"/>
</dbReference>
<evidence type="ECO:0000256" key="5">
    <source>
        <dbReference type="ARBA" id="ARBA00022777"/>
    </source>
</evidence>
<dbReference type="InterPro" id="IPR011009">
    <property type="entry name" value="Kinase-like_dom_sf"/>
</dbReference>
<comment type="caution">
    <text evidence="10">The sequence shown here is derived from an EMBL/GenBank/DDBJ whole genome shotgun (WGS) entry which is preliminary data.</text>
</comment>
<dbReference type="Proteomes" id="UP001303473">
    <property type="component" value="Unassembled WGS sequence"/>
</dbReference>
<keyword evidence="4" id="KW-0547">Nucleotide-binding</keyword>
<evidence type="ECO:0000256" key="7">
    <source>
        <dbReference type="ARBA" id="ARBA00047899"/>
    </source>
</evidence>
<comment type="catalytic activity">
    <reaction evidence="7">
        <text>L-threonyl-[protein] + ATP = O-phospho-L-threonyl-[protein] + ADP + H(+)</text>
        <dbReference type="Rhea" id="RHEA:46608"/>
        <dbReference type="Rhea" id="RHEA-COMP:11060"/>
        <dbReference type="Rhea" id="RHEA-COMP:11605"/>
        <dbReference type="ChEBI" id="CHEBI:15378"/>
        <dbReference type="ChEBI" id="CHEBI:30013"/>
        <dbReference type="ChEBI" id="CHEBI:30616"/>
        <dbReference type="ChEBI" id="CHEBI:61977"/>
        <dbReference type="ChEBI" id="CHEBI:456216"/>
        <dbReference type="EC" id="2.7.11.1"/>
    </reaction>
</comment>
<keyword evidence="3" id="KW-0808">Transferase</keyword>
<dbReference type="PROSITE" id="PS50011">
    <property type="entry name" value="PROTEIN_KINASE_DOM"/>
    <property type="match status" value="1"/>
</dbReference>
<evidence type="ECO:0000313" key="10">
    <source>
        <dbReference type="EMBL" id="KAK3934476.1"/>
    </source>
</evidence>
<dbReference type="Gene3D" id="3.30.200.20">
    <property type="entry name" value="Phosphorylase Kinase, domain 1"/>
    <property type="match status" value="1"/>
</dbReference>
<protein>
    <recommendedName>
        <fullName evidence="1">non-specific serine/threonine protein kinase</fullName>
        <ecNumber evidence="1">2.7.11.1</ecNumber>
    </recommendedName>
</protein>